<dbReference type="AlphaFoldDB" id="V5C237"/>
<protein>
    <submittedName>
        <fullName evidence="2">Uncharacterized protein</fullName>
    </submittedName>
</protein>
<dbReference type="OrthoDB" id="8482296at2"/>
<reference evidence="2 3" key="1">
    <citation type="journal article" date="2013" name="Genome Announc.">
        <title>Draft Genome Sequence of the Methanotrophic Gammaproteobacterium Methyloglobulus morosus DSM 22980 Strain KoM1.</title>
        <authorList>
            <person name="Poehlein A."/>
            <person name="Deutzmann J.S."/>
            <person name="Daniel R."/>
            <person name="Simeonova D.D."/>
        </authorList>
    </citation>
    <scope>NUCLEOTIDE SEQUENCE [LARGE SCALE GENOMIC DNA]</scope>
    <source>
        <strain evidence="2 3">KoM1</strain>
    </source>
</reference>
<keyword evidence="3" id="KW-1185">Reference proteome</keyword>
<evidence type="ECO:0000313" key="3">
    <source>
        <dbReference type="Proteomes" id="UP000017842"/>
    </source>
</evidence>
<organism evidence="2 3">
    <name type="scientific">Methyloglobulus morosus KoM1</name>
    <dbReference type="NCBI Taxonomy" id="1116472"/>
    <lineage>
        <taxon>Bacteria</taxon>
        <taxon>Pseudomonadati</taxon>
        <taxon>Pseudomonadota</taxon>
        <taxon>Gammaproteobacteria</taxon>
        <taxon>Methylococcales</taxon>
        <taxon>Methylococcaceae</taxon>
        <taxon>Methyloglobulus</taxon>
    </lineage>
</organism>
<gene>
    <name evidence="2" type="ORF">MGMO_1c00040</name>
</gene>
<feature type="chain" id="PRO_5004731786" evidence="1">
    <location>
        <begin position="26"/>
        <end position="341"/>
    </location>
</feature>
<keyword evidence="1" id="KW-0732">Signal</keyword>
<dbReference type="Proteomes" id="UP000017842">
    <property type="component" value="Unassembled WGS sequence"/>
</dbReference>
<dbReference type="RefSeq" id="WP_023492943.1">
    <property type="nucleotide sequence ID" value="NZ_AYLO01000001.1"/>
</dbReference>
<dbReference type="STRING" id="1116472.MGMO_1c00040"/>
<dbReference type="EMBL" id="AYLO01000001">
    <property type="protein sequence ID" value="ESS74149.1"/>
    <property type="molecule type" value="Genomic_DNA"/>
</dbReference>
<evidence type="ECO:0000256" key="1">
    <source>
        <dbReference type="SAM" id="SignalP"/>
    </source>
</evidence>
<accession>V5C237</accession>
<name>V5C237_9GAMM</name>
<evidence type="ECO:0000313" key="2">
    <source>
        <dbReference type="EMBL" id="ESS74149.1"/>
    </source>
</evidence>
<sequence>MRITSTILVIGICATLLTTSLTAFAAPPQTGAANKELLALKTSGLTNNALIAKIFEGDFVNVDLDRTDDRFGILLQQYLEAFSDHCSNALPHNMVQMTRQECDGWDIYGNPYTGIETSRTCNHYKTVKTRFFAKPALYDALNTVHRQRTADFGRELSRSFGDLTRPDALPKLVGLIGDAQAIASDMSSLVQNNACKAPGLIRFEDNLRLFALNKQPIKLGGEATDPAVISPPIGQTFKDQNYRKLIEDLVLDDTKRWGAFARFIDGSVTTASIGEFDQLGRPMRVFAPYIWEGMMGRTAGRVTLTFSDGQPECLTYSETPSVCHSPNRRIVARYLEGGYSQ</sequence>
<feature type="signal peptide" evidence="1">
    <location>
        <begin position="1"/>
        <end position="25"/>
    </location>
</feature>
<dbReference type="eggNOG" id="ENOG502Z84U">
    <property type="taxonomic scope" value="Bacteria"/>
</dbReference>
<proteinExistence type="predicted"/>
<comment type="caution">
    <text evidence="2">The sequence shown here is derived from an EMBL/GenBank/DDBJ whole genome shotgun (WGS) entry which is preliminary data.</text>
</comment>